<proteinExistence type="predicted"/>
<reference evidence="4 5" key="1">
    <citation type="submission" date="2019-01" db="EMBL/GenBank/DDBJ databases">
        <authorList>
            <person name="Chen W.-M."/>
        </authorList>
    </citation>
    <scope>NUCLEOTIDE SEQUENCE [LARGE SCALE GENOMIC DNA]</scope>
    <source>
        <strain evidence="4 5">CCP-18</strain>
    </source>
</reference>
<keyword evidence="5" id="KW-1185">Reference proteome</keyword>
<evidence type="ECO:0000313" key="5">
    <source>
        <dbReference type="Proteomes" id="UP000288587"/>
    </source>
</evidence>
<keyword evidence="2" id="KW-0732">Signal</keyword>
<evidence type="ECO:0000256" key="2">
    <source>
        <dbReference type="SAM" id="SignalP"/>
    </source>
</evidence>
<dbReference type="AlphaFoldDB" id="A0A437LET0"/>
<evidence type="ECO:0000313" key="4">
    <source>
        <dbReference type="EMBL" id="RVT83868.1"/>
    </source>
</evidence>
<name>A0A437LET0_9BURK</name>
<feature type="signal peptide" evidence="2">
    <location>
        <begin position="1"/>
        <end position="23"/>
    </location>
</feature>
<organism evidence="4 5">
    <name type="scientific">Inhella crocodyli</name>
    <dbReference type="NCBI Taxonomy" id="2499851"/>
    <lineage>
        <taxon>Bacteria</taxon>
        <taxon>Pseudomonadati</taxon>
        <taxon>Pseudomonadota</taxon>
        <taxon>Betaproteobacteria</taxon>
        <taxon>Burkholderiales</taxon>
        <taxon>Sphaerotilaceae</taxon>
        <taxon>Inhella</taxon>
    </lineage>
</organism>
<evidence type="ECO:0000259" key="3">
    <source>
        <dbReference type="Pfam" id="PF13511"/>
    </source>
</evidence>
<evidence type="ECO:0000256" key="1">
    <source>
        <dbReference type="SAM" id="MobiDB-lite"/>
    </source>
</evidence>
<gene>
    <name evidence="4" type="ORF">EOD73_13460</name>
</gene>
<accession>A0A437LET0</accession>
<dbReference type="PROSITE" id="PS51257">
    <property type="entry name" value="PROKAR_LIPOPROTEIN"/>
    <property type="match status" value="1"/>
</dbReference>
<feature type="chain" id="PRO_5019352669" evidence="2">
    <location>
        <begin position="24"/>
        <end position="248"/>
    </location>
</feature>
<feature type="region of interest" description="Disordered" evidence="1">
    <location>
        <begin position="201"/>
        <end position="248"/>
    </location>
</feature>
<dbReference type="OrthoDB" id="8895482at2"/>
<dbReference type="EMBL" id="SACM01000004">
    <property type="protein sequence ID" value="RVT83868.1"/>
    <property type="molecule type" value="Genomic_DNA"/>
</dbReference>
<dbReference type="Pfam" id="PF13511">
    <property type="entry name" value="DUF4124"/>
    <property type="match status" value="1"/>
</dbReference>
<dbReference type="Proteomes" id="UP000288587">
    <property type="component" value="Unassembled WGS sequence"/>
</dbReference>
<protein>
    <submittedName>
        <fullName evidence="4">DUF4124 domain-containing protein</fullName>
    </submittedName>
</protein>
<feature type="compositionally biased region" description="Low complexity" evidence="1">
    <location>
        <begin position="209"/>
        <end position="248"/>
    </location>
</feature>
<sequence>MNVVARRLVGALLACALAPSAWAGIYSCTTADGRRLTSDRPIAECLAQEQKIHRSDGSVRERLPPSLSPEQAAALELKRREEAVARAAQADAMRYDRNLLARYPNKTVHDKARQAALDDQSKAQALSERRLADLAKERKGLDEEAEFYKGKALPPKLRRLVDANDAARDAQLVAIANQTEEKARVNRRYDVELARLKKLWGGAPVGSLGPAPSASEWEAPAGATGAKPAAKPEAAGASAAATPGPASR</sequence>
<dbReference type="InterPro" id="IPR025392">
    <property type="entry name" value="DUF4124"/>
</dbReference>
<comment type="caution">
    <text evidence="4">The sequence shown here is derived from an EMBL/GenBank/DDBJ whole genome shotgun (WGS) entry which is preliminary data.</text>
</comment>
<feature type="domain" description="DUF4124" evidence="3">
    <location>
        <begin position="12"/>
        <end position="73"/>
    </location>
</feature>